<dbReference type="Proteomes" id="UP000588068">
    <property type="component" value="Unassembled WGS sequence"/>
</dbReference>
<feature type="signal peptide" evidence="7">
    <location>
        <begin position="1"/>
        <end position="28"/>
    </location>
</feature>
<keyword evidence="3 6" id="KW-0479">Metal-binding</keyword>
<evidence type="ECO:0000259" key="8">
    <source>
        <dbReference type="PROSITE" id="PS51007"/>
    </source>
</evidence>
<dbReference type="GO" id="GO:0020037">
    <property type="term" value="F:heme binding"/>
    <property type="evidence" value="ECO:0007669"/>
    <property type="project" value="InterPro"/>
</dbReference>
<organism evidence="9 10">
    <name type="scientific">Povalibacter uvarum</name>
    <dbReference type="NCBI Taxonomy" id="732238"/>
    <lineage>
        <taxon>Bacteria</taxon>
        <taxon>Pseudomonadati</taxon>
        <taxon>Pseudomonadota</taxon>
        <taxon>Gammaproteobacteria</taxon>
        <taxon>Steroidobacterales</taxon>
        <taxon>Steroidobacteraceae</taxon>
        <taxon>Povalibacter</taxon>
    </lineage>
</organism>
<evidence type="ECO:0000313" key="9">
    <source>
        <dbReference type="EMBL" id="MBB6092127.1"/>
    </source>
</evidence>
<dbReference type="SUPFAM" id="SSF46626">
    <property type="entry name" value="Cytochrome c"/>
    <property type="match status" value="2"/>
</dbReference>
<name>A0A841HGT9_9GAMM</name>
<dbReference type="AlphaFoldDB" id="A0A841HGT9"/>
<keyword evidence="1" id="KW-0813">Transport</keyword>
<evidence type="ECO:0000256" key="5">
    <source>
        <dbReference type="ARBA" id="ARBA00023004"/>
    </source>
</evidence>
<dbReference type="EMBL" id="JACHHZ010000001">
    <property type="protein sequence ID" value="MBB6092127.1"/>
    <property type="molecule type" value="Genomic_DNA"/>
</dbReference>
<keyword evidence="10" id="KW-1185">Reference proteome</keyword>
<evidence type="ECO:0000256" key="7">
    <source>
        <dbReference type="SAM" id="SignalP"/>
    </source>
</evidence>
<evidence type="ECO:0000256" key="1">
    <source>
        <dbReference type="ARBA" id="ARBA00022448"/>
    </source>
</evidence>
<dbReference type="PANTHER" id="PTHR33751">
    <property type="entry name" value="CBB3-TYPE CYTOCHROME C OXIDASE SUBUNIT FIXP"/>
    <property type="match status" value="1"/>
</dbReference>
<evidence type="ECO:0000256" key="2">
    <source>
        <dbReference type="ARBA" id="ARBA00022617"/>
    </source>
</evidence>
<dbReference type="PROSITE" id="PS51007">
    <property type="entry name" value="CYTC"/>
    <property type="match status" value="2"/>
</dbReference>
<feature type="domain" description="Cytochrome c" evidence="8">
    <location>
        <begin position="139"/>
        <end position="221"/>
    </location>
</feature>
<dbReference type="GO" id="GO:0009055">
    <property type="term" value="F:electron transfer activity"/>
    <property type="evidence" value="ECO:0007669"/>
    <property type="project" value="InterPro"/>
</dbReference>
<accession>A0A841HGT9</accession>
<dbReference type="RefSeq" id="WP_184329876.1">
    <property type="nucleotide sequence ID" value="NZ_JACHHZ010000001.1"/>
</dbReference>
<dbReference type="PANTHER" id="PTHR33751:SF9">
    <property type="entry name" value="CYTOCHROME C4"/>
    <property type="match status" value="1"/>
</dbReference>
<keyword evidence="2 6" id="KW-0349">Heme</keyword>
<comment type="caution">
    <text evidence="9">The sequence shown here is derived from an EMBL/GenBank/DDBJ whole genome shotgun (WGS) entry which is preliminary data.</text>
</comment>
<keyword evidence="4" id="KW-0249">Electron transport</keyword>
<reference evidence="9 10" key="1">
    <citation type="submission" date="2020-08" db="EMBL/GenBank/DDBJ databases">
        <title>Genomic Encyclopedia of Type Strains, Phase IV (KMG-IV): sequencing the most valuable type-strain genomes for metagenomic binning, comparative biology and taxonomic classification.</title>
        <authorList>
            <person name="Goeker M."/>
        </authorList>
    </citation>
    <scope>NUCLEOTIDE SEQUENCE [LARGE SCALE GENOMIC DNA]</scope>
    <source>
        <strain evidence="9 10">DSM 26723</strain>
    </source>
</reference>
<keyword evidence="5 6" id="KW-0408">Iron</keyword>
<evidence type="ECO:0000313" key="10">
    <source>
        <dbReference type="Proteomes" id="UP000588068"/>
    </source>
</evidence>
<dbReference type="InterPro" id="IPR036909">
    <property type="entry name" value="Cyt_c-like_dom_sf"/>
</dbReference>
<protein>
    <submittedName>
        <fullName evidence="9">Cytochrome c553</fullName>
    </submittedName>
</protein>
<evidence type="ECO:0000256" key="6">
    <source>
        <dbReference type="PROSITE-ProRule" id="PRU00433"/>
    </source>
</evidence>
<keyword evidence="7" id="KW-0732">Signal</keyword>
<dbReference type="GO" id="GO:0046872">
    <property type="term" value="F:metal ion binding"/>
    <property type="evidence" value="ECO:0007669"/>
    <property type="project" value="UniProtKB-KW"/>
</dbReference>
<evidence type="ECO:0000256" key="4">
    <source>
        <dbReference type="ARBA" id="ARBA00022982"/>
    </source>
</evidence>
<evidence type="ECO:0000256" key="3">
    <source>
        <dbReference type="ARBA" id="ARBA00022723"/>
    </source>
</evidence>
<sequence>MAKLSGPTITLLVLAASGAQMLPQPARASPAQVDRLVQTALQLDRNPARGGRLYAKNCSSCHGPDALGDSVRVIPSLAGQRRAYLIKQLADFTELERESEPMHAALARSGLTQPQDWVDVAAHLNSLPVAAFQETGDGEGVELGEAIFQEQCASCHEEDGRGDDDGFVPSLRNQHYSYLLRQSRSLATWHRHNVEPDLVRFLDSLDIDELTAVADYLSRMRGPTRDRTRLDQDGTAGD</sequence>
<dbReference type="InterPro" id="IPR050597">
    <property type="entry name" value="Cytochrome_c_Oxidase_Subunit"/>
</dbReference>
<feature type="domain" description="Cytochrome c" evidence="8">
    <location>
        <begin position="45"/>
        <end position="128"/>
    </location>
</feature>
<proteinExistence type="predicted"/>
<dbReference type="InterPro" id="IPR009056">
    <property type="entry name" value="Cyt_c-like_dom"/>
</dbReference>
<dbReference type="Pfam" id="PF00034">
    <property type="entry name" value="Cytochrom_C"/>
    <property type="match status" value="2"/>
</dbReference>
<gene>
    <name evidence="9" type="ORF">HNQ60_000973</name>
</gene>
<feature type="chain" id="PRO_5033054633" evidence="7">
    <location>
        <begin position="29"/>
        <end position="238"/>
    </location>
</feature>
<dbReference type="Gene3D" id="1.10.760.10">
    <property type="entry name" value="Cytochrome c-like domain"/>
    <property type="match status" value="2"/>
</dbReference>